<evidence type="ECO:0000313" key="2">
    <source>
        <dbReference type="Proteomes" id="UP000053732"/>
    </source>
</evidence>
<keyword evidence="2" id="KW-1185">Reference proteome</keyword>
<reference evidence="1 2" key="1">
    <citation type="journal article" date="2014" name="Nat. Commun.">
        <title>Multiple recent horizontal transfers of a large genomic region in cheese making fungi.</title>
        <authorList>
            <person name="Cheeseman K."/>
            <person name="Ropars J."/>
            <person name="Renault P."/>
            <person name="Dupont J."/>
            <person name="Gouzy J."/>
            <person name="Branca A."/>
            <person name="Abraham A.L."/>
            <person name="Ceppi M."/>
            <person name="Conseiller E."/>
            <person name="Debuchy R."/>
            <person name="Malagnac F."/>
            <person name="Goarin A."/>
            <person name="Silar P."/>
            <person name="Lacoste S."/>
            <person name="Sallet E."/>
            <person name="Bensimon A."/>
            <person name="Giraud T."/>
            <person name="Brygoo Y."/>
        </authorList>
    </citation>
    <scope>NUCLEOTIDE SEQUENCE [LARGE SCALE GENOMIC DNA]</scope>
    <source>
        <strain evidence="2">FM 013</strain>
    </source>
</reference>
<evidence type="ECO:0000313" key="1">
    <source>
        <dbReference type="EMBL" id="CRL26966.1"/>
    </source>
</evidence>
<dbReference type="AlphaFoldDB" id="A0A0G4PLD8"/>
<sequence length="42" mass="4390">MSHLGMWAYIYPGAGICSGVGYAPPPKSQLQGRPSPVEEGLS</sequence>
<organism evidence="1 2">
    <name type="scientific">Penicillium camemberti (strain FM 013)</name>
    <dbReference type="NCBI Taxonomy" id="1429867"/>
    <lineage>
        <taxon>Eukaryota</taxon>
        <taxon>Fungi</taxon>
        <taxon>Dikarya</taxon>
        <taxon>Ascomycota</taxon>
        <taxon>Pezizomycotina</taxon>
        <taxon>Eurotiomycetes</taxon>
        <taxon>Eurotiomycetidae</taxon>
        <taxon>Eurotiales</taxon>
        <taxon>Aspergillaceae</taxon>
        <taxon>Penicillium</taxon>
    </lineage>
</organism>
<accession>A0A0G4PLD8</accession>
<dbReference type="Proteomes" id="UP000053732">
    <property type="component" value="Unassembled WGS sequence"/>
</dbReference>
<gene>
    <name evidence="1" type="ORF">PCAMFM013_S020g000125</name>
</gene>
<dbReference type="EMBL" id="HG793153">
    <property type="protein sequence ID" value="CRL26966.1"/>
    <property type="molecule type" value="Genomic_DNA"/>
</dbReference>
<protein>
    <submittedName>
        <fullName evidence="1">Str. FM013</fullName>
    </submittedName>
</protein>
<name>A0A0G4PLD8_PENC3</name>
<proteinExistence type="predicted"/>